<reference evidence="1 2" key="1">
    <citation type="submission" date="2023-01" db="EMBL/GenBank/DDBJ databases">
        <authorList>
            <person name="Edelman T.J."/>
            <person name="Baldwin A.R."/>
            <person name="Chauncey H.A."/>
            <person name="Connelly K.A."/>
            <person name="Daniel I."/>
            <person name="Fitzgerald E.B."/>
            <person name="McKinney B.E."/>
            <person name="Murray D.M."/>
            <person name="Parshall S."/>
            <person name="Stokes L.T."/>
            <person name="Tanaka K.N."/>
            <person name="Vinson E.C."/>
            <person name="Klevikis C."/>
            <person name="Temple L."/>
            <person name="Rinehart C.A."/>
            <person name="Garlena R.A."/>
            <person name="Russell D.A."/>
            <person name="Jacobs-Sera D."/>
            <person name="Hatfull G.F."/>
        </authorList>
    </citation>
    <scope>NUCLEOTIDE SEQUENCE [LARGE SCALE GENOMIC DNA]</scope>
</reference>
<name>A0AAF0CJU1_9CAUD</name>
<evidence type="ECO:0000313" key="1">
    <source>
        <dbReference type="EMBL" id="WDS51698.1"/>
    </source>
</evidence>
<proteinExistence type="predicted"/>
<gene>
    <name evidence="1" type="primary">61</name>
    <name evidence="1" type="ORF">SEA_BARNSTORMER_61</name>
</gene>
<evidence type="ECO:0000313" key="2">
    <source>
        <dbReference type="Proteomes" id="UP001215092"/>
    </source>
</evidence>
<dbReference type="Proteomes" id="UP001215092">
    <property type="component" value="Segment"/>
</dbReference>
<protein>
    <submittedName>
        <fullName evidence="1">Uncharacterized protein</fullName>
    </submittedName>
</protein>
<organism evidence="1 2">
    <name type="scientific">Microbacterium phage Barnstormer</name>
    <dbReference type="NCBI Taxonomy" id="3028491"/>
    <lineage>
        <taxon>Viruses</taxon>
        <taxon>Duplodnaviria</taxon>
        <taxon>Heunggongvirae</taxon>
        <taxon>Uroviricota</taxon>
        <taxon>Caudoviricetes</taxon>
        <taxon>Casidaviridae</taxon>
        <taxon>Barnstormervirus</taxon>
        <taxon>Barnstormervirus barnstormer</taxon>
    </lineage>
</organism>
<dbReference type="EMBL" id="OQ190478">
    <property type="protein sequence ID" value="WDS51698.1"/>
    <property type="molecule type" value="Genomic_DNA"/>
</dbReference>
<accession>A0AAF0CJU1</accession>
<keyword evidence="2" id="KW-1185">Reference proteome</keyword>
<sequence length="113" mass="12319">MPNRQVEDAGRDHVYALRHTTRGDAELGPDAPILGPLLEKLDKAVADVLEYHLDVSGGVDGLMATFEHVRRMTLALPGGVLWNRPAQVETPPPYYALNPADLLPPDTATIRTV</sequence>